<dbReference type="EMBL" id="NXGS01000047">
    <property type="protein sequence ID" value="PIM96438.1"/>
    <property type="molecule type" value="Genomic_DNA"/>
</dbReference>
<dbReference type="Pfam" id="PF00542">
    <property type="entry name" value="Ribosomal_L12"/>
    <property type="match status" value="1"/>
</dbReference>
<proteinExistence type="predicted"/>
<dbReference type="InterPro" id="IPR013823">
    <property type="entry name" value="Ribosomal_bL12_C"/>
</dbReference>
<feature type="domain" description="Large ribosomal subunit protein bL12 C-terminal" evidence="3">
    <location>
        <begin position="52"/>
        <end position="117"/>
    </location>
</feature>
<accession>A0ABX4MKE5</accession>
<evidence type="ECO:0000313" key="5">
    <source>
        <dbReference type="Proteomes" id="UP000229529"/>
    </source>
</evidence>
<dbReference type="PANTHER" id="PTHR45987:SF4">
    <property type="entry name" value="LARGE RIBOSOMAL SUBUNIT PROTEIN BL12M"/>
    <property type="match status" value="1"/>
</dbReference>
<keyword evidence="2" id="KW-0687">Ribonucleoprotein</keyword>
<organism evidence="4 5">
    <name type="scientific">Candidatus Hodgkinia cicadicola</name>
    <dbReference type="NCBI Taxonomy" id="573658"/>
    <lineage>
        <taxon>Bacteria</taxon>
        <taxon>Pseudomonadati</taxon>
        <taxon>Pseudomonadota</taxon>
        <taxon>Alphaproteobacteria</taxon>
        <taxon>Hyphomicrobiales</taxon>
        <taxon>Candidatus Hodgkinia</taxon>
    </lineage>
</organism>
<comment type="caution">
    <text evidence="4">The sequence shown here is derived from an EMBL/GenBank/DDBJ whole genome shotgun (WGS) entry which is preliminary data.</text>
</comment>
<dbReference type="Gene3D" id="3.30.1390.10">
    <property type="match status" value="1"/>
</dbReference>
<dbReference type="SUPFAM" id="SSF54736">
    <property type="entry name" value="ClpS-like"/>
    <property type="match status" value="1"/>
</dbReference>
<dbReference type="Proteomes" id="UP000229529">
    <property type="component" value="Unassembled WGS sequence"/>
</dbReference>
<name>A0ABX4MKE5_9HYPH</name>
<dbReference type="CDD" id="cd00387">
    <property type="entry name" value="Ribosomal_L7_L12"/>
    <property type="match status" value="1"/>
</dbReference>
<reference evidence="4" key="1">
    <citation type="submission" date="2017-09" db="EMBL/GenBank/DDBJ databases">
        <authorList>
            <person name="Campbell M.A."/>
            <person name="Lukasik P."/>
            <person name="Simon C."/>
            <person name="McCutcheon J.P."/>
        </authorList>
    </citation>
    <scope>NUCLEOTIDE SEQUENCE [LARGE SCALE GENOMIC DNA]</scope>
    <source>
        <strain evidence="4">ALECUR</strain>
    </source>
</reference>
<gene>
    <name evidence="4" type="primary">rplL</name>
    <name evidence="4" type="ORF">alecur_83</name>
</gene>
<protein>
    <submittedName>
        <fullName evidence="4">50S ribosomal subunit L7/L12</fullName>
    </submittedName>
</protein>
<dbReference type="InterPro" id="IPR000206">
    <property type="entry name" value="Ribosomal_bL12"/>
</dbReference>
<evidence type="ECO:0000313" key="4">
    <source>
        <dbReference type="EMBL" id="PIM96438.1"/>
    </source>
</evidence>
<dbReference type="PANTHER" id="PTHR45987">
    <property type="entry name" value="39S RIBOSOMAL PROTEIN L12"/>
    <property type="match status" value="1"/>
</dbReference>
<evidence type="ECO:0000259" key="3">
    <source>
        <dbReference type="Pfam" id="PF00542"/>
    </source>
</evidence>
<evidence type="ECO:0000256" key="2">
    <source>
        <dbReference type="ARBA" id="ARBA00023274"/>
    </source>
</evidence>
<keyword evidence="1" id="KW-0689">Ribosomal protein</keyword>
<evidence type="ECO:0000256" key="1">
    <source>
        <dbReference type="ARBA" id="ARBA00022980"/>
    </source>
</evidence>
<sequence>MNKINEIFNLIMRLRISELIVLIKLLEQTLNVNTNIQINKKDKNITPSNRKYNVILTSVGKNKINIIKEIKNLLNLGLKESRDYIETLPKLIKEGIEETEANTIKKRLESLDATIEVT</sequence>
<dbReference type="InterPro" id="IPR014719">
    <property type="entry name" value="Ribosomal_bL12_C/ClpS-like"/>
</dbReference>
<keyword evidence="5" id="KW-1185">Reference proteome</keyword>